<dbReference type="EMBL" id="UHIC01000001">
    <property type="protein sequence ID" value="SUO95377.1"/>
    <property type="molecule type" value="Genomic_DNA"/>
</dbReference>
<keyword evidence="1" id="KW-1133">Transmembrane helix</keyword>
<keyword evidence="3" id="KW-1185">Reference proteome</keyword>
<protein>
    <submittedName>
        <fullName evidence="2">Predicted aspartyl protease</fullName>
    </submittedName>
</protein>
<gene>
    <name evidence="2" type="ORF">NCTC13337_01275</name>
</gene>
<organism evidence="2 3">
    <name type="scientific">Suttonella ornithocola</name>
    <dbReference type="NCBI Taxonomy" id="279832"/>
    <lineage>
        <taxon>Bacteria</taxon>
        <taxon>Pseudomonadati</taxon>
        <taxon>Pseudomonadota</taxon>
        <taxon>Gammaproteobacteria</taxon>
        <taxon>Cardiobacteriales</taxon>
        <taxon>Cardiobacteriaceae</taxon>
        <taxon>Suttonella</taxon>
    </lineage>
</organism>
<dbReference type="GO" id="GO:0008233">
    <property type="term" value="F:peptidase activity"/>
    <property type="evidence" value="ECO:0007669"/>
    <property type="project" value="UniProtKB-KW"/>
</dbReference>
<name>A0A380MVE9_9GAMM</name>
<dbReference type="AlphaFoldDB" id="A0A380MVE9"/>
<dbReference type="Pfam" id="PF13975">
    <property type="entry name" value="gag-asp_proteas"/>
    <property type="match status" value="1"/>
</dbReference>
<evidence type="ECO:0000313" key="3">
    <source>
        <dbReference type="Proteomes" id="UP000254601"/>
    </source>
</evidence>
<dbReference type="Gene3D" id="2.40.70.10">
    <property type="entry name" value="Acid Proteases"/>
    <property type="match status" value="1"/>
</dbReference>
<reference evidence="2 3" key="1">
    <citation type="submission" date="2018-06" db="EMBL/GenBank/DDBJ databases">
        <authorList>
            <consortium name="Pathogen Informatics"/>
            <person name="Doyle S."/>
        </authorList>
    </citation>
    <scope>NUCLEOTIDE SEQUENCE [LARGE SCALE GENOMIC DNA]</scope>
    <source>
        <strain evidence="2 3">NCTC13337</strain>
    </source>
</reference>
<dbReference type="CDD" id="cd05483">
    <property type="entry name" value="retropepsin_like_bacteria"/>
    <property type="match status" value="1"/>
</dbReference>
<keyword evidence="2" id="KW-0378">Hydrolase</keyword>
<dbReference type="InterPro" id="IPR021109">
    <property type="entry name" value="Peptidase_aspartic_dom_sf"/>
</dbReference>
<evidence type="ECO:0000313" key="2">
    <source>
        <dbReference type="EMBL" id="SUO95377.1"/>
    </source>
</evidence>
<evidence type="ECO:0000256" key="1">
    <source>
        <dbReference type="SAM" id="Phobius"/>
    </source>
</evidence>
<keyword evidence="1" id="KW-0812">Transmembrane</keyword>
<dbReference type="OrthoDB" id="185963at2"/>
<keyword evidence="1" id="KW-0472">Membrane</keyword>
<dbReference type="NCBIfam" id="TIGR02281">
    <property type="entry name" value="clan_AA_DTGA"/>
    <property type="match status" value="1"/>
</dbReference>
<dbReference type="InterPro" id="IPR034122">
    <property type="entry name" value="Retropepsin-like_bacterial"/>
</dbReference>
<dbReference type="GO" id="GO:0006508">
    <property type="term" value="P:proteolysis"/>
    <property type="evidence" value="ECO:0007669"/>
    <property type="project" value="UniProtKB-KW"/>
</dbReference>
<dbReference type="Proteomes" id="UP000254601">
    <property type="component" value="Unassembled WGS sequence"/>
</dbReference>
<sequence>MQENNDIRRWGTGFALITLLLLAVGFYLYLVGYFNQSSKVEMMQGVNGQEMVIQPSQDHHYRIKGEINGVEVTFLLDTGASGIAVGQTIADEAGLRPGAKITVSTANGTLEAPTTQIALLKVASIRMRNVPATIMPNMDDEVLLGMQFLKYFDWRREKGNLILVLDK</sequence>
<dbReference type="RefSeq" id="WP_072576043.1">
    <property type="nucleotide sequence ID" value="NZ_LWHB01000045.1"/>
</dbReference>
<dbReference type="InterPro" id="IPR011969">
    <property type="entry name" value="Clan_AA_Asp_peptidase_C"/>
</dbReference>
<dbReference type="SUPFAM" id="SSF50630">
    <property type="entry name" value="Acid proteases"/>
    <property type="match status" value="1"/>
</dbReference>
<accession>A0A380MVE9</accession>
<proteinExistence type="predicted"/>
<feature type="transmembrane region" description="Helical" evidence="1">
    <location>
        <begin position="12"/>
        <end position="34"/>
    </location>
</feature>
<keyword evidence="2" id="KW-0645">Protease</keyword>